<keyword evidence="2 6" id="KW-0698">rRNA processing</keyword>
<evidence type="ECO:0000256" key="3">
    <source>
        <dbReference type="ARBA" id="ARBA00022603"/>
    </source>
</evidence>
<dbReference type="NCBIfam" id="TIGR00096">
    <property type="entry name" value="16S rRNA (cytidine(1402)-2'-O)-methyltransferase"/>
    <property type="match status" value="1"/>
</dbReference>
<keyword evidence="5 6" id="KW-0949">S-adenosyl-L-methionine</keyword>
<dbReference type="InterPro" id="IPR018063">
    <property type="entry name" value="SAM_MeTrfase_RsmI_CS"/>
</dbReference>
<dbReference type="GO" id="GO:0008168">
    <property type="term" value="F:methyltransferase activity"/>
    <property type="evidence" value="ECO:0007669"/>
    <property type="project" value="UniProtKB-KW"/>
</dbReference>
<dbReference type="PANTHER" id="PTHR46111:SF1">
    <property type="entry name" value="RIBOSOMAL RNA SMALL SUBUNIT METHYLTRANSFERASE I"/>
    <property type="match status" value="1"/>
</dbReference>
<gene>
    <name evidence="6 9" type="primary">rsmI</name>
    <name evidence="9" type="ORF">ACFOHL_05600</name>
</gene>
<evidence type="ECO:0000313" key="10">
    <source>
        <dbReference type="Proteomes" id="UP001595478"/>
    </source>
</evidence>
<dbReference type="EC" id="2.1.1.198" evidence="6"/>
<dbReference type="HAMAP" id="MF_01877">
    <property type="entry name" value="16SrRNA_methyltr_I"/>
    <property type="match status" value="1"/>
</dbReference>
<dbReference type="InterPro" id="IPR000878">
    <property type="entry name" value="4pyrrol_Mease"/>
</dbReference>
<keyword evidence="1 6" id="KW-0963">Cytoplasm</keyword>
<comment type="caution">
    <text evidence="9">The sequence shown here is derived from an EMBL/GenBank/DDBJ whole genome shotgun (WGS) entry which is preliminary data.</text>
</comment>
<protein>
    <recommendedName>
        <fullName evidence="6">Ribosomal RNA small subunit methyltransferase I</fullName>
        <ecNumber evidence="6">2.1.1.198</ecNumber>
    </recommendedName>
    <alternativeName>
        <fullName evidence="6">16S rRNA 2'-O-ribose C1402 methyltransferase</fullName>
    </alternativeName>
    <alternativeName>
        <fullName evidence="6">rRNA (cytidine-2'-O-)-methyltransferase RsmI</fullName>
    </alternativeName>
</protein>
<dbReference type="GO" id="GO:0032259">
    <property type="term" value="P:methylation"/>
    <property type="evidence" value="ECO:0007669"/>
    <property type="project" value="UniProtKB-KW"/>
</dbReference>
<feature type="domain" description="RsmI HTH" evidence="8">
    <location>
        <begin position="232"/>
        <end position="272"/>
    </location>
</feature>
<comment type="similarity">
    <text evidence="6">Belongs to the methyltransferase superfamily. RsmI family.</text>
</comment>
<comment type="catalytic activity">
    <reaction evidence="6">
        <text>cytidine(1402) in 16S rRNA + S-adenosyl-L-methionine = 2'-O-methylcytidine(1402) in 16S rRNA + S-adenosyl-L-homocysteine + H(+)</text>
        <dbReference type="Rhea" id="RHEA:42924"/>
        <dbReference type="Rhea" id="RHEA-COMP:10285"/>
        <dbReference type="Rhea" id="RHEA-COMP:10286"/>
        <dbReference type="ChEBI" id="CHEBI:15378"/>
        <dbReference type="ChEBI" id="CHEBI:57856"/>
        <dbReference type="ChEBI" id="CHEBI:59789"/>
        <dbReference type="ChEBI" id="CHEBI:74495"/>
        <dbReference type="ChEBI" id="CHEBI:82748"/>
        <dbReference type="EC" id="2.1.1.198"/>
    </reaction>
</comment>
<dbReference type="PANTHER" id="PTHR46111">
    <property type="entry name" value="RIBOSOMAL RNA SMALL SUBUNIT METHYLTRANSFERASE I"/>
    <property type="match status" value="1"/>
</dbReference>
<comment type="function">
    <text evidence="6">Catalyzes the 2'-O-methylation of the ribose of cytidine 1402 (C1402) in 16S rRNA.</text>
</comment>
<dbReference type="InterPro" id="IPR014777">
    <property type="entry name" value="4pyrrole_Mease_sub1"/>
</dbReference>
<dbReference type="InterPro" id="IPR035996">
    <property type="entry name" value="4pyrrol_Methylase_sf"/>
</dbReference>
<keyword evidence="10" id="KW-1185">Reference proteome</keyword>
<sequence>MSAGSLFIVPTPIGNLSDMTPRAIEVLASVDLIAAEDTRHSGKLLQHFEIKTNAISLHAHNESARSEYIVDKLLEGLNVALISDAGTPLISDPGFELVNRCREKGVMVSALPGACALTTALSACGLPTDKFTFSGFLPVKIQARESSLLQAIDSAHTHVFYESPKRILDTLTSIEKHRPEAQVVIAKELSKTFETYQKGAATDLIKWLSAEQARQKGEFVLIVYQAKEKVPDALPDEAKKLLGLLLPLLPPKKAATVVAEQYSLNKKQVYQHSISIR</sequence>
<dbReference type="PIRSF" id="PIRSF005917">
    <property type="entry name" value="MTase_YraL"/>
    <property type="match status" value="1"/>
</dbReference>
<dbReference type="InterPro" id="IPR008189">
    <property type="entry name" value="rRNA_ssu_MeTfrase_I"/>
</dbReference>
<evidence type="ECO:0000256" key="4">
    <source>
        <dbReference type="ARBA" id="ARBA00022679"/>
    </source>
</evidence>
<dbReference type="InterPro" id="IPR014776">
    <property type="entry name" value="4pyrrole_Mease_sub2"/>
</dbReference>
<accession>A0ABV7FPM3</accession>
<organism evidence="9 10">
    <name type="scientific">Agaribacter flavus</name>
    <dbReference type="NCBI Taxonomy" id="1902781"/>
    <lineage>
        <taxon>Bacteria</taxon>
        <taxon>Pseudomonadati</taxon>
        <taxon>Pseudomonadota</taxon>
        <taxon>Gammaproteobacteria</taxon>
        <taxon>Alteromonadales</taxon>
        <taxon>Alteromonadaceae</taxon>
        <taxon>Agaribacter</taxon>
    </lineage>
</organism>
<dbReference type="EMBL" id="JBHRSW010000006">
    <property type="protein sequence ID" value="MFC3121085.1"/>
    <property type="molecule type" value="Genomic_DNA"/>
</dbReference>
<reference evidence="10" key="1">
    <citation type="journal article" date="2019" name="Int. J. Syst. Evol. Microbiol.">
        <title>The Global Catalogue of Microorganisms (GCM) 10K type strain sequencing project: providing services to taxonomists for standard genome sequencing and annotation.</title>
        <authorList>
            <consortium name="The Broad Institute Genomics Platform"/>
            <consortium name="The Broad Institute Genome Sequencing Center for Infectious Disease"/>
            <person name="Wu L."/>
            <person name="Ma J."/>
        </authorList>
    </citation>
    <scope>NUCLEOTIDE SEQUENCE [LARGE SCALE GENOMIC DNA]</scope>
    <source>
        <strain evidence="10">KCTC 52473</strain>
    </source>
</reference>
<dbReference type="InterPro" id="IPR053910">
    <property type="entry name" value="RsmI_HTH"/>
</dbReference>
<evidence type="ECO:0000256" key="2">
    <source>
        <dbReference type="ARBA" id="ARBA00022552"/>
    </source>
</evidence>
<dbReference type="Gene3D" id="3.30.950.10">
    <property type="entry name" value="Methyltransferase, Cobalt-precorrin-4 Transmethylase, Domain 2"/>
    <property type="match status" value="1"/>
</dbReference>
<evidence type="ECO:0000256" key="6">
    <source>
        <dbReference type="HAMAP-Rule" id="MF_01877"/>
    </source>
</evidence>
<dbReference type="Gene3D" id="3.40.1010.10">
    <property type="entry name" value="Cobalt-precorrin-4 Transmethylase, Domain 1"/>
    <property type="match status" value="1"/>
</dbReference>
<feature type="domain" description="Tetrapyrrole methylase" evidence="7">
    <location>
        <begin position="6"/>
        <end position="203"/>
    </location>
</feature>
<evidence type="ECO:0000256" key="1">
    <source>
        <dbReference type="ARBA" id="ARBA00022490"/>
    </source>
</evidence>
<comment type="subcellular location">
    <subcellularLocation>
        <location evidence="6">Cytoplasm</location>
    </subcellularLocation>
</comment>
<dbReference type="Proteomes" id="UP001595478">
    <property type="component" value="Unassembled WGS sequence"/>
</dbReference>
<name>A0ABV7FPM3_9ALTE</name>
<keyword evidence="3 6" id="KW-0489">Methyltransferase</keyword>
<evidence type="ECO:0000313" key="9">
    <source>
        <dbReference type="EMBL" id="MFC3121085.1"/>
    </source>
</evidence>
<keyword evidence="4 6" id="KW-0808">Transferase</keyword>
<dbReference type="SUPFAM" id="SSF53790">
    <property type="entry name" value="Tetrapyrrole methylase"/>
    <property type="match status" value="1"/>
</dbReference>
<proteinExistence type="inferred from homology"/>
<dbReference type="PROSITE" id="PS01296">
    <property type="entry name" value="RSMI"/>
    <property type="match status" value="1"/>
</dbReference>
<evidence type="ECO:0000256" key="5">
    <source>
        <dbReference type="ARBA" id="ARBA00022691"/>
    </source>
</evidence>
<evidence type="ECO:0000259" key="8">
    <source>
        <dbReference type="Pfam" id="PF23016"/>
    </source>
</evidence>
<dbReference type="CDD" id="cd11648">
    <property type="entry name" value="RsmI"/>
    <property type="match status" value="1"/>
</dbReference>
<evidence type="ECO:0000259" key="7">
    <source>
        <dbReference type="Pfam" id="PF00590"/>
    </source>
</evidence>
<dbReference type="RefSeq" id="WP_376919217.1">
    <property type="nucleotide sequence ID" value="NZ_JBHRSW010000006.1"/>
</dbReference>
<dbReference type="Pfam" id="PF00590">
    <property type="entry name" value="TP_methylase"/>
    <property type="match status" value="1"/>
</dbReference>
<dbReference type="Pfam" id="PF23016">
    <property type="entry name" value="RsmI_C"/>
    <property type="match status" value="1"/>
</dbReference>